<sequence>MRGGGVRSRRLVPVQLDQSRSRTPPRPPALGRGLRSSRSVRGRPLFPRELPRETLGGTRRGCRQPAGGRFSFGSRRIGPIPPLGGGAKSRRAPAELGPAEYPDQEQEAAQGTPAPPPACPASPLGSTSLRAPRFSADRGHRQSGHPQGLRGCGNGGDEGGFLPPLVNSSNTILIYNMANYANEDEKYQELQEMPLEHQMEERLVEALVTMCKTP</sequence>
<feature type="region of interest" description="Disordered" evidence="1">
    <location>
        <begin position="1"/>
        <end position="162"/>
    </location>
</feature>
<accession>A0AAV7NAG4</accession>
<feature type="compositionally biased region" description="Low complexity" evidence="1">
    <location>
        <begin position="29"/>
        <end position="45"/>
    </location>
</feature>
<gene>
    <name evidence="2" type="ORF">NDU88_000760</name>
</gene>
<dbReference type="Proteomes" id="UP001066276">
    <property type="component" value="Chromosome 8"/>
</dbReference>
<keyword evidence="3" id="KW-1185">Reference proteome</keyword>
<comment type="caution">
    <text evidence="2">The sequence shown here is derived from an EMBL/GenBank/DDBJ whole genome shotgun (WGS) entry which is preliminary data.</text>
</comment>
<dbReference type="AlphaFoldDB" id="A0AAV7NAG4"/>
<evidence type="ECO:0000313" key="2">
    <source>
        <dbReference type="EMBL" id="KAJ1112496.1"/>
    </source>
</evidence>
<evidence type="ECO:0000313" key="3">
    <source>
        <dbReference type="Proteomes" id="UP001066276"/>
    </source>
</evidence>
<dbReference type="EMBL" id="JANPWB010000012">
    <property type="protein sequence ID" value="KAJ1112496.1"/>
    <property type="molecule type" value="Genomic_DNA"/>
</dbReference>
<feature type="compositionally biased region" description="Gly residues" evidence="1">
    <location>
        <begin position="150"/>
        <end position="159"/>
    </location>
</feature>
<organism evidence="2 3">
    <name type="scientific">Pleurodeles waltl</name>
    <name type="common">Iberian ribbed newt</name>
    <dbReference type="NCBI Taxonomy" id="8319"/>
    <lineage>
        <taxon>Eukaryota</taxon>
        <taxon>Metazoa</taxon>
        <taxon>Chordata</taxon>
        <taxon>Craniata</taxon>
        <taxon>Vertebrata</taxon>
        <taxon>Euteleostomi</taxon>
        <taxon>Amphibia</taxon>
        <taxon>Batrachia</taxon>
        <taxon>Caudata</taxon>
        <taxon>Salamandroidea</taxon>
        <taxon>Salamandridae</taxon>
        <taxon>Pleurodelinae</taxon>
        <taxon>Pleurodeles</taxon>
    </lineage>
</organism>
<protein>
    <submittedName>
        <fullName evidence="2">Uncharacterized protein</fullName>
    </submittedName>
</protein>
<reference evidence="2" key="1">
    <citation type="journal article" date="2022" name="bioRxiv">
        <title>Sequencing and chromosome-scale assembly of the giantPleurodeles waltlgenome.</title>
        <authorList>
            <person name="Brown T."/>
            <person name="Elewa A."/>
            <person name="Iarovenko S."/>
            <person name="Subramanian E."/>
            <person name="Araus A.J."/>
            <person name="Petzold A."/>
            <person name="Susuki M."/>
            <person name="Suzuki K.-i.T."/>
            <person name="Hayashi T."/>
            <person name="Toyoda A."/>
            <person name="Oliveira C."/>
            <person name="Osipova E."/>
            <person name="Leigh N.D."/>
            <person name="Simon A."/>
            <person name="Yun M.H."/>
        </authorList>
    </citation>
    <scope>NUCLEOTIDE SEQUENCE</scope>
    <source>
        <strain evidence="2">20211129_DDA</strain>
        <tissue evidence="2">Liver</tissue>
    </source>
</reference>
<proteinExistence type="predicted"/>
<evidence type="ECO:0000256" key="1">
    <source>
        <dbReference type="SAM" id="MobiDB-lite"/>
    </source>
</evidence>
<name>A0AAV7NAG4_PLEWA</name>
<feature type="compositionally biased region" description="Low complexity" evidence="1">
    <location>
        <begin position="67"/>
        <end position="78"/>
    </location>
</feature>